<dbReference type="EMBL" id="JADCNL010000458">
    <property type="protein sequence ID" value="KAG0447524.1"/>
    <property type="molecule type" value="Genomic_DNA"/>
</dbReference>
<sequence>MTTGCNRLSATPLDDGGGVGGGVGGYMDASAAYGGGYMVFCALMEGSMAYGYGTGGSNRYSRMDWRYRPY</sequence>
<comment type="caution">
    <text evidence="1">The sequence shown here is derived from an EMBL/GenBank/DDBJ whole genome shotgun (WGS) entry which is preliminary data.</text>
</comment>
<dbReference type="OrthoDB" id="10264376at2759"/>
<evidence type="ECO:0000313" key="1">
    <source>
        <dbReference type="EMBL" id="KAG0447524.1"/>
    </source>
</evidence>
<evidence type="ECO:0000313" key="2">
    <source>
        <dbReference type="Proteomes" id="UP000636800"/>
    </source>
</evidence>
<proteinExistence type="predicted"/>
<organism evidence="1 2">
    <name type="scientific">Vanilla planifolia</name>
    <name type="common">Vanilla</name>
    <dbReference type="NCBI Taxonomy" id="51239"/>
    <lineage>
        <taxon>Eukaryota</taxon>
        <taxon>Viridiplantae</taxon>
        <taxon>Streptophyta</taxon>
        <taxon>Embryophyta</taxon>
        <taxon>Tracheophyta</taxon>
        <taxon>Spermatophyta</taxon>
        <taxon>Magnoliopsida</taxon>
        <taxon>Liliopsida</taxon>
        <taxon>Asparagales</taxon>
        <taxon>Orchidaceae</taxon>
        <taxon>Vanilloideae</taxon>
        <taxon>Vanilleae</taxon>
        <taxon>Vanilla</taxon>
    </lineage>
</organism>
<dbReference type="Proteomes" id="UP000636800">
    <property type="component" value="Unassembled WGS sequence"/>
</dbReference>
<accession>A0A835P8D7</accession>
<dbReference type="AlphaFoldDB" id="A0A835P8D7"/>
<keyword evidence="2" id="KW-1185">Reference proteome</keyword>
<name>A0A835P8D7_VANPL</name>
<protein>
    <submittedName>
        <fullName evidence="1">Uncharacterized protein</fullName>
    </submittedName>
</protein>
<reference evidence="1 2" key="1">
    <citation type="journal article" date="2020" name="Nat. Food">
        <title>A phased Vanilla planifolia genome enables genetic improvement of flavour and production.</title>
        <authorList>
            <person name="Hasing T."/>
            <person name="Tang H."/>
            <person name="Brym M."/>
            <person name="Khazi F."/>
            <person name="Huang T."/>
            <person name="Chambers A.H."/>
        </authorList>
    </citation>
    <scope>NUCLEOTIDE SEQUENCE [LARGE SCALE GENOMIC DNA]</scope>
    <source>
        <tissue evidence="1">Leaf</tissue>
    </source>
</reference>
<gene>
    <name evidence="1" type="ORF">HPP92_028290</name>
</gene>